<dbReference type="PROSITE" id="PS51462">
    <property type="entry name" value="NUDIX"/>
    <property type="match status" value="1"/>
</dbReference>
<dbReference type="Proteomes" id="UP000600247">
    <property type="component" value="Unassembled WGS sequence"/>
</dbReference>
<evidence type="ECO:0000259" key="2">
    <source>
        <dbReference type="PROSITE" id="PS51462"/>
    </source>
</evidence>
<evidence type="ECO:0000313" key="3">
    <source>
        <dbReference type="EMBL" id="GGG70802.1"/>
    </source>
</evidence>
<gene>
    <name evidence="3" type="ORF">GCM10010918_27800</name>
</gene>
<dbReference type="AlphaFoldDB" id="A0A917M178"/>
<dbReference type="Gene3D" id="3.90.79.10">
    <property type="entry name" value="Nucleoside Triphosphate Pyrophosphohydrolase"/>
    <property type="match status" value="1"/>
</dbReference>
<dbReference type="EMBL" id="BMHY01000004">
    <property type="protein sequence ID" value="GGG70802.1"/>
    <property type="molecule type" value="Genomic_DNA"/>
</dbReference>
<dbReference type="InterPro" id="IPR015797">
    <property type="entry name" value="NUDIX_hydrolase-like_dom_sf"/>
</dbReference>
<dbReference type="InterPro" id="IPR020084">
    <property type="entry name" value="NUDIX_hydrolase_CS"/>
</dbReference>
<dbReference type="InterPro" id="IPR000086">
    <property type="entry name" value="NUDIX_hydrolase_dom"/>
</dbReference>
<protein>
    <recommendedName>
        <fullName evidence="2">Nudix hydrolase domain-containing protein</fullName>
    </recommendedName>
</protein>
<dbReference type="PROSITE" id="PS00893">
    <property type="entry name" value="NUDIX_BOX"/>
    <property type="match status" value="1"/>
</dbReference>
<accession>A0A917M178</accession>
<dbReference type="PANTHER" id="PTHR43222">
    <property type="entry name" value="NUDIX HYDROLASE 23"/>
    <property type="match status" value="1"/>
</dbReference>
<feature type="domain" description="Nudix hydrolase" evidence="2">
    <location>
        <begin position="38"/>
        <end position="163"/>
    </location>
</feature>
<dbReference type="GO" id="GO:0016787">
    <property type="term" value="F:hydrolase activity"/>
    <property type="evidence" value="ECO:0007669"/>
    <property type="project" value="UniProtKB-KW"/>
</dbReference>
<organism evidence="3 4">
    <name type="scientific">Paenibacillus radicis</name>
    <name type="common">ex Gao et al. 2016</name>
    <dbReference type="NCBI Taxonomy" id="1737354"/>
    <lineage>
        <taxon>Bacteria</taxon>
        <taxon>Bacillati</taxon>
        <taxon>Bacillota</taxon>
        <taxon>Bacilli</taxon>
        <taxon>Bacillales</taxon>
        <taxon>Paenibacillaceae</taxon>
        <taxon>Paenibacillus</taxon>
    </lineage>
</organism>
<dbReference type="Pfam" id="PF00293">
    <property type="entry name" value="NUDIX"/>
    <property type="match status" value="1"/>
</dbReference>
<evidence type="ECO:0000313" key="4">
    <source>
        <dbReference type="Proteomes" id="UP000600247"/>
    </source>
</evidence>
<sequence length="187" mass="20626">MSVNYCTVCGQPMETRDIDGTARRACTSESCGHVHWGDYSVGVGALVMKGDRILLVRRAQEPGKGYWTNPGGYIEQLESIDQTVIREVLEESGVHASVKSIVAVRDQPRSVHNVYIAFDMEYIGGEPIPDGVEVDQAGFFTLEEMKQMKVAEFTQWLIDVALKQRAEGLTADDNPVVPGNASVFFRA</sequence>
<comment type="caution">
    <text evidence="3">The sequence shown here is derived from an EMBL/GenBank/DDBJ whole genome shotgun (WGS) entry which is preliminary data.</text>
</comment>
<dbReference type="SUPFAM" id="SSF55811">
    <property type="entry name" value="Nudix"/>
    <property type="match status" value="1"/>
</dbReference>
<proteinExistence type="predicted"/>
<dbReference type="PANTHER" id="PTHR43222:SF2">
    <property type="entry name" value="NUDIX HYDROLASE 23, CHLOROPLASTIC"/>
    <property type="match status" value="1"/>
</dbReference>
<evidence type="ECO:0000256" key="1">
    <source>
        <dbReference type="ARBA" id="ARBA00022801"/>
    </source>
</evidence>
<keyword evidence="4" id="KW-1185">Reference proteome</keyword>
<reference evidence="3 4" key="1">
    <citation type="journal article" date="2014" name="Int. J. Syst. Evol. Microbiol.">
        <title>Complete genome sequence of Corynebacterium casei LMG S-19264T (=DSM 44701T), isolated from a smear-ripened cheese.</title>
        <authorList>
            <consortium name="US DOE Joint Genome Institute (JGI-PGF)"/>
            <person name="Walter F."/>
            <person name="Albersmeier A."/>
            <person name="Kalinowski J."/>
            <person name="Ruckert C."/>
        </authorList>
    </citation>
    <scope>NUCLEOTIDE SEQUENCE [LARGE SCALE GENOMIC DNA]</scope>
    <source>
        <strain evidence="3 4">CGMCC 1.15286</strain>
    </source>
</reference>
<name>A0A917M178_9BACL</name>
<keyword evidence="1" id="KW-0378">Hydrolase</keyword>
<dbReference type="RefSeq" id="WP_188889761.1">
    <property type="nucleotide sequence ID" value="NZ_BMHY01000004.1"/>
</dbReference>